<gene>
    <name evidence="6" type="ORF">PV07_07856</name>
</gene>
<dbReference type="InterPro" id="IPR021858">
    <property type="entry name" value="Fun_TF"/>
</dbReference>
<evidence type="ECO:0000256" key="2">
    <source>
        <dbReference type="ARBA" id="ARBA00023015"/>
    </source>
</evidence>
<dbReference type="InterPro" id="IPR001138">
    <property type="entry name" value="Zn2Cys6_DnaBD"/>
</dbReference>
<organism evidence="6 7">
    <name type="scientific">Cladophialophora immunda</name>
    <dbReference type="NCBI Taxonomy" id="569365"/>
    <lineage>
        <taxon>Eukaryota</taxon>
        <taxon>Fungi</taxon>
        <taxon>Dikarya</taxon>
        <taxon>Ascomycota</taxon>
        <taxon>Pezizomycotina</taxon>
        <taxon>Eurotiomycetes</taxon>
        <taxon>Chaetothyriomycetidae</taxon>
        <taxon>Chaetothyriales</taxon>
        <taxon>Herpotrichiellaceae</taxon>
        <taxon>Cladophialophora</taxon>
    </lineage>
</organism>
<dbReference type="PANTHER" id="PTHR37534:SF46">
    <property type="entry name" value="ZN(II)2CYS6 TRANSCRIPTION FACTOR (EUROFUNG)"/>
    <property type="match status" value="1"/>
</dbReference>
<comment type="subcellular location">
    <subcellularLocation>
        <location evidence="1">Nucleus</location>
    </subcellularLocation>
</comment>
<dbReference type="OrthoDB" id="4137815at2759"/>
<evidence type="ECO:0000313" key="6">
    <source>
        <dbReference type="EMBL" id="KIW28173.1"/>
    </source>
</evidence>
<evidence type="ECO:0000313" key="7">
    <source>
        <dbReference type="Proteomes" id="UP000054466"/>
    </source>
</evidence>
<dbReference type="VEuPathDB" id="FungiDB:PV07_07856"/>
<dbReference type="PANTHER" id="PTHR37534">
    <property type="entry name" value="TRANSCRIPTIONAL ACTIVATOR PROTEIN UGA3"/>
    <property type="match status" value="1"/>
</dbReference>
<dbReference type="GO" id="GO:0008270">
    <property type="term" value="F:zinc ion binding"/>
    <property type="evidence" value="ECO:0007669"/>
    <property type="project" value="InterPro"/>
</dbReference>
<accession>A0A0D2CAS5</accession>
<keyword evidence="7" id="KW-1185">Reference proteome</keyword>
<keyword evidence="4" id="KW-0539">Nucleus</keyword>
<dbReference type="GO" id="GO:0000981">
    <property type="term" value="F:DNA-binding transcription factor activity, RNA polymerase II-specific"/>
    <property type="evidence" value="ECO:0007669"/>
    <property type="project" value="InterPro"/>
</dbReference>
<dbReference type="HOGENOM" id="CLU_036113_0_0_1"/>
<keyword evidence="2" id="KW-0805">Transcription regulation</keyword>
<dbReference type="AlphaFoldDB" id="A0A0D2CAS5"/>
<evidence type="ECO:0000259" key="5">
    <source>
        <dbReference type="PROSITE" id="PS00463"/>
    </source>
</evidence>
<feature type="domain" description="Zn(2)-C6 fungal-type" evidence="5">
    <location>
        <begin position="10"/>
        <end position="40"/>
    </location>
</feature>
<dbReference type="GeneID" id="27347050"/>
<dbReference type="GO" id="GO:0005634">
    <property type="term" value="C:nucleus"/>
    <property type="evidence" value="ECO:0007669"/>
    <property type="project" value="UniProtKB-SubCell"/>
</dbReference>
<dbReference type="Pfam" id="PF11951">
    <property type="entry name" value="Fungal_trans_2"/>
    <property type="match status" value="1"/>
</dbReference>
<proteinExistence type="predicted"/>
<evidence type="ECO:0000256" key="1">
    <source>
        <dbReference type="ARBA" id="ARBA00004123"/>
    </source>
</evidence>
<evidence type="ECO:0000256" key="4">
    <source>
        <dbReference type="ARBA" id="ARBA00023242"/>
    </source>
</evidence>
<dbReference type="RefSeq" id="XP_016248389.1">
    <property type="nucleotide sequence ID" value="XM_016394970.1"/>
</dbReference>
<dbReference type="Proteomes" id="UP000054466">
    <property type="component" value="Unassembled WGS sequence"/>
</dbReference>
<reference evidence="6 7" key="1">
    <citation type="submission" date="2015-01" db="EMBL/GenBank/DDBJ databases">
        <title>The Genome Sequence of Cladophialophora immunda CBS83496.</title>
        <authorList>
            <consortium name="The Broad Institute Genomics Platform"/>
            <person name="Cuomo C."/>
            <person name="de Hoog S."/>
            <person name="Gorbushina A."/>
            <person name="Stielow B."/>
            <person name="Teixiera M."/>
            <person name="Abouelleil A."/>
            <person name="Chapman S.B."/>
            <person name="Priest M."/>
            <person name="Young S.K."/>
            <person name="Wortman J."/>
            <person name="Nusbaum C."/>
            <person name="Birren B."/>
        </authorList>
    </citation>
    <scope>NUCLEOTIDE SEQUENCE [LARGE SCALE GENOMIC DNA]</scope>
    <source>
        <strain evidence="6 7">CBS 83496</strain>
    </source>
</reference>
<name>A0A0D2CAS5_9EURO</name>
<keyword evidence="3" id="KW-0804">Transcription</keyword>
<evidence type="ECO:0000256" key="3">
    <source>
        <dbReference type="ARBA" id="ARBA00023163"/>
    </source>
</evidence>
<dbReference type="PROSITE" id="PS00463">
    <property type="entry name" value="ZN2_CY6_FUNGAL_1"/>
    <property type="match status" value="1"/>
</dbReference>
<dbReference type="EMBL" id="KN847043">
    <property type="protein sequence ID" value="KIW28173.1"/>
    <property type="molecule type" value="Genomic_DNA"/>
</dbReference>
<sequence>MKHKHEQQRACDRCHATKECCRRLNGSQVCERCRRLGRLCETRRQLNRPGRKPRAQKALLATTADWTRDPICFSPQSSASIAPEAEIGTQCQLVAVPRDLSPFGGLTPPEQQSLVVILDKDRFFERFVLGPTFQDDHFRAIITRLYTAMPLLKDAFLACAGIFADSPVPGTPRLNEAYYYQQATSGLGTFRSFQITSAGDTSLYLSLALAVLTFNIHVVGGSAFRLCRYTLPALQSLNDCRAEIDHDDFAFLICILHTELEGCLFRNEVPSFRFQIRPEGFMNRYLGLSAPLLSYGYDLCVLSTKLHQADENGRQSLLVQLQSLEAEISAWRPTYPADFLSRYSQAEVAHMLSQVQIFRQSLLLIAHRLRHPFGTCVDRSEVLSDMILEQFDSISSLVNRTVVSMDFALLVAAFEVRDPAKRKDVLDKVSLFQDLPVTYQTRLKSILCTFWETADEKSGLLWFDLDRYLAPYLD</sequence>
<protein>
    <recommendedName>
        <fullName evidence="5">Zn(2)-C6 fungal-type domain-containing protein</fullName>
    </recommendedName>
</protein>